<proteinExistence type="inferred from homology"/>
<dbReference type="PANTHER" id="PTHR31087">
    <property type="match status" value="1"/>
</dbReference>
<dbReference type="InterPro" id="IPR038595">
    <property type="entry name" value="LOR_sf"/>
</dbReference>
<dbReference type="PANTHER" id="PTHR31087:SF161">
    <property type="entry name" value="TUBBY C 2 FAMILY PROTEIN"/>
    <property type="match status" value="1"/>
</dbReference>
<dbReference type="EMBL" id="FOXR01000012">
    <property type="protein sequence ID" value="SFQ10722.1"/>
    <property type="molecule type" value="Genomic_DNA"/>
</dbReference>
<dbReference type="RefSeq" id="WP_025748004.1">
    <property type="nucleotide sequence ID" value="NZ_FOXR01000012.1"/>
</dbReference>
<protein>
    <submittedName>
        <fullName evidence="2">Uncharacterized protein YxjI</fullName>
    </submittedName>
</protein>
<dbReference type="STRING" id="937334.SAMN05444406_11261"/>
<dbReference type="Gene3D" id="2.40.160.200">
    <property type="entry name" value="LURP1-related"/>
    <property type="match status" value="1"/>
</dbReference>
<reference evidence="2 3" key="1">
    <citation type="submission" date="2016-10" db="EMBL/GenBank/DDBJ databases">
        <authorList>
            <person name="de Groot N.N."/>
        </authorList>
    </citation>
    <scope>NUCLEOTIDE SEQUENCE [LARGE SCALE GENOMIC DNA]</scope>
    <source>
        <strain evidence="2 3">DSM 20678</strain>
    </source>
</reference>
<dbReference type="AlphaFoldDB" id="A0A1I5VTB7"/>
<dbReference type="InterPro" id="IPR007612">
    <property type="entry name" value="LOR"/>
</dbReference>
<name>A0A1I5VTB7_9FIRM</name>
<accession>A0A1I5VTB7</accession>
<sequence length="162" mass="19009">MRFLVKQKIFSFGDNFVIKDDEGNDRFVVKGKVFALGDKLRIYDMQGQELFYIEQKLLRLLPEYTIYKSGQAVATVKKDFTFFKPRFSIWSMYGNYTIQGNFWGMDFSILKNGRQVAQVSKRWLSFGDTYGVDIADDEDYAFILALVIVIDQVLHDDRHNNR</sequence>
<dbReference type="SUPFAM" id="SSF54518">
    <property type="entry name" value="Tubby C-terminal domain-like"/>
    <property type="match status" value="1"/>
</dbReference>
<dbReference type="Pfam" id="PF04525">
    <property type="entry name" value="LOR"/>
    <property type="match status" value="1"/>
</dbReference>
<gene>
    <name evidence="2" type="ORF">SAMN05444406_11261</name>
</gene>
<dbReference type="InterPro" id="IPR025659">
    <property type="entry name" value="Tubby-like_C"/>
</dbReference>
<keyword evidence="3" id="KW-1185">Reference proteome</keyword>
<comment type="similarity">
    <text evidence="1">Belongs to the LOR family.</text>
</comment>
<evidence type="ECO:0000313" key="2">
    <source>
        <dbReference type="EMBL" id="SFQ10722.1"/>
    </source>
</evidence>
<organism evidence="2 3">
    <name type="scientific">Caldicoprobacter faecalis</name>
    <dbReference type="NCBI Taxonomy" id="937334"/>
    <lineage>
        <taxon>Bacteria</taxon>
        <taxon>Bacillati</taxon>
        <taxon>Bacillota</taxon>
        <taxon>Clostridia</taxon>
        <taxon>Caldicoprobacterales</taxon>
        <taxon>Caldicoprobacteraceae</taxon>
        <taxon>Caldicoprobacter</taxon>
    </lineage>
</organism>
<evidence type="ECO:0000313" key="3">
    <source>
        <dbReference type="Proteomes" id="UP000198577"/>
    </source>
</evidence>
<dbReference type="Proteomes" id="UP000198577">
    <property type="component" value="Unassembled WGS sequence"/>
</dbReference>
<dbReference type="OrthoDB" id="652307at2"/>
<evidence type="ECO:0000256" key="1">
    <source>
        <dbReference type="ARBA" id="ARBA00005437"/>
    </source>
</evidence>